<proteinExistence type="predicted"/>
<accession>A0A0S8GBX8</accession>
<dbReference type="EMBL" id="LJUI01000046">
    <property type="protein sequence ID" value="KPK69130.1"/>
    <property type="molecule type" value="Genomic_DNA"/>
</dbReference>
<dbReference type="Proteomes" id="UP000051717">
    <property type="component" value="Unassembled WGS sequence"/>
</dbReference>
<feature type="compositionally biased region" description="Low complexity" evidence="1">
    <location>
        <begin position="96"/>
        <end position="106"/>
    </location>
</feature>
<evidence type="ECO:0000313" key="2">
    <source>
        <dbReference type="EMBL" id="KPK69130.1"/>
    </source>
</evidence>
<sequence length="147" mass="15822">MMRESSQPTPEWARLSRATSTPGAPLFGSLLARRSADRSASSPAIARCSGRSSVTCAASHDKRPSAVTSPATWNSSLRNRSPSFPAQGSTVTSPTSRIRQPRSPRASRSEARSSTRSHPIHHVAYWSMQEGFRESSGSSLFSWSGSS</sequence>
<gene>
    <name evidence="2" type="ORF">AMJ82_06445</name>
</gene>
<evidence type="ECO:0000313" key="3">
    <source>
        <dbReference type="Proteomes" id="UP000051717"/>
    </source>
</evidence>
<comment type="caution">
    <text evidence="2">The sequence shown here is derived from an EMBL/GenBank/DDBJ whole genome shotgun (WGS) entry which is preliminary data.</text>
</comment>
<evidence type="ECO:0000256" key="1">
    <source>
        <dbReference type="SAM" id="MobiDB-lite"/>
    </source>
</evidence>
<feature type="compositionally biased region" description="Low complexity" evidence="1">
    <location>
        <begin position="38"/>
        <end position="47"/>
    </location>
</feature>
<dbReference type="AlphaFoldDB" id="A0A0S8GBX8"/>
<feature type="region of interest" description="Disordered" evidence="1">
    <location>
        <begin position="1"/>
        <end position="120"/>
    </location>
</feature>
<reference evidence="2 3" key="1">
    <citation type="journal article" date="2015" name="Microbiome">
        <title>Genomic resolution of linkages in carbon, nitrogen, and sulfur cycling among widespread estuary sediment bacteria.</title>
        <authorList>
            <person name="Baker B.J."/>
            <person name="Lazar C.S."/>
            <person name="Teske A.P."/>
            <person name="Dick G.J."/>
        </authorList>
    </citation>
    <scope>NUCLEOTIDE SEQUENCE [LARGE SCALE GENOMIC DNA]</scope>
    <source>
        <strain evidence="2">SM23_40</strain>
    </source>
</reference>
<protein>
    <submittedName>
        <fullName evidence="2">Uncharacterized protein</fullName>
    </submittedName>
</protein>
<feature type="compositionally biased region" description="Polar residues" evidence="1">
    <location>
        <begin position="66"/>
        <end position="95"/>
    </location>
</feature>
<name>A0A0S8GBX8_UNCT6</name>
<organism evidence="2 3">
    <name type="scientific">candidate division TA06 bacterium SM23_40</name>
    <dbReference type="NCBI Taxonomy" id="1703774"/>
    <lineage>
        <taxon>Bacteria</taxon>
        <taxon>Bacteria division TA06</taxon>
    </lineage>
</organism>